<keyword evidence="4" id="KW-1003">Cell membrane</keyword>
<keyword evidence="8" id="KW-0249">Electron transport</keyword>
<evidence type="ECO:0000256" key="6">
    <source>
        <dbReference type="ARBA" id="ARBA00022692"/>
    </source>
</evidence>
<dbReference type="AlphaFoldDB" id="A0A1G9Q9U0"/>
<sequence>MELDVLWFILIGVLFTGFFFLEGFDYGVGMLLPFLGRNDVERRVIINTIGPVWDGNEVWMITAGGAMFAAFPHFYATMFSGFYMALFLLLMALIVRGVAFEFRSKDDSPVWRSTWDWLLFAGSAVPALLWGVAITNLIQGVPINEKMIYAGNFFDLLSPYTLVGGVAFLLVFLFHGALFITLKVEGEMIERARAVALSGGALAAAAFLACVGLTYTNTDLFDSPLGSAALWGAVAVFVAGYAFTWLKKYGWGFAMSGLAIALTTAAFFAGLFPRLMVSSLNPAWSLTIHNASSTPYTLKIMTFAALTLVPLVLAYQIWTYWVFRKRVTAKHLEY</sequence>
<dbReference type="GO" id="GO:0009055">
    <property type="term" value="F:electron transfer activity"/>
    <property type="evidence" value="ECO:0007669"/>
    <property type="project" value="TreeGrafter"/>
</dbReference>
<dbReference type="PANTHER" id="PTHR43141:SF5">
    <property type="entry name" value="CYTOCHROME BD-I UBIQUINOL OXIDASE SUBUNIT 2"/>
    <property type="match status" value="1"/>
</dbReference>
<evidence type="ECO:0000313" key="14">
    <source>
        <dbReference type="Proteomes" id="UP000214880"/>
    </source>
</evidence>
<gene>
    <name evidence="13" type="ORF">SAMN04488502_10296</name>
</gene>
<dbReference type="GO" id="GO:0005886">
    <property type="term" value="C:plasma membrane"/>
    <property type="evidence" value="ECO:0007669"/>
    <property type="project" value="UniProtKB-SubCell"/>
</dbReference>
<keyword evidence="14" id="KW-1185">Reference proteome</keyword>
<feature type="transmembrane region" description="Helical" evidence="12">
    <location>
        <begin position="114"/>
        <end position="138"/>
    </location>
</feature>
<dbReference type="RefSeq" id="WP_092070229.1">
    <property type="nucleotide sequence ID" value="NZ_FNHB01000002.1"/>
</dbReference>
<dbReference type="Proteomes" id="UP000214880">
    <property type="component" value="Unassembled WGS sequence"/>
</dbReference>
<dbReference type="GO" id="GO:0019646">
    <property type="term" value="P:aerobic electron transport chain"/>
    <property type="evidence" value="ECO:0007669"/>
    <property type="project" value="TreeGrafter"/>
</dbReference>
<dbReference type="Pfam" id="PF02322">
    <property type="entry name" value="Cyt_bd_oxida_II"/>
    <property type="match status" value="1"/>
</dbReference>
<evidence type="ECO:0000256" key="4">
    <source>
        <dbReference type="ARBA" id="ARBA00022475"/>
    </source>
</evidence>
<keyword evidence="10" id="KW-0408">Iron</keyword>
<keyword evidence="5" id="KW-0349">Heme</keyword>
<feature type="transmembrane region" description="Helical" evidence="12">
    <location>
        <begin position="6"/>
        <end position="36"/>
    </location>
</feature>
<evidence type="ECO:0000256" key="7">
    <source>
        <dbReference type="ARBA" id="ARBA00022723"/>
    </source>
</evidence>
<dbReference type="OrthoDB" id="9776710at2"/>
<proteinExistence type="inferred from homology"/>
<feature type="transmembrane region" description="Helical" evidence="12">
    <location>
        <begin position="253"/>
        <end position="276"/>
    </location>
</feature>
<accession>A0A1G9Q9U0</accession>
<evidence type="ECO:0000256" key="1">
    <source>
        <dbReference type="ARBA" id="ARBA00004651"/>
    </source>
</evidence>
<feature type="transmembrane region" description="Helical" evidence="12">
    <location>
        <begin position="158"/>
        <end position="182"/>
    </location>
</feature>
<protein>
    <submittedName>
        <fullName evidence="13">Cytochrome bd-I ubiquinol oxidase subunit 2 apoprotein</fullName>
    </submittedName>
</protein>
<evidence type="ECO:0000256" key="3">
    <source>
        <dbReference type="ARBA" id="ARBA00022448"/>
    </source>
</evidence>
<evidence type="ECO:0000256" key="8">
    <source>
        <dbReference type="ARBA" id="ARBA00022982"/>
    </source>
</evidence>
<dbReference type="EMBL" id="FNHB01000002">
    <property type="protein sequence ID" value="SDM07852.1"/>
    <property type="molecule type" value="Genomic_DNA"/>
</dbReference>
<dbReference type="NCBIfam" id="TIGR00203">
    <property type="entry name" value="cydB"/>
    <property type="match status" value="1"/>
</dbReference>
<reference evidence="13 14" key="1">
    <citation type="submission" date="2016-10" db="EMBL/GenBank/DDBJ databases">
        <authorList>
            <person name="de Groot N.N."/>
        </authorList>
    </citation>
    <scope>NUCLEOTIDE SEQUENCE [LARGE SCALE GENOMIC DNA]</scope>
    <source>
        <strain evidence="13 14">DSM 1736</strain>
    </source>
</reference>
<dbReference type="GO" id="GO:0016682">
    <property type="term" value="F:oxidoreductase activity, acting on diphenols and related substances as donors, oxygen as acceptor"/>
    <property type="evidence" value="ECO:0007669"/>
    <property type="project" value="TreeGrafter"/>
</dbReference>
<evidence type="ECO:0000313" key="13">
    <source>
        <dbReference type="EMBL" id="SDM07852.1"/>
    </source>
</evidence>
<keyword evidence="9 12" id="KW-1133">Transmembrane helix</keyword>
<keyword evidence="6 12" id="KW-0812">Transmembrane</keyword>
<keyword evidence="3" id="KW-0813">Transport</keyword>
<dbReference type="STRING" id="146817.SAMN04488502_10296"/>
<dbReference type="PANTHER" id="PTHR43141">
    <property type="entry name" value="CYTOCHROME BD2 SUBUNIT II"/>
    <property type="match status" value="1"/>
</dbReference>
<evidence type="ECO:0000256" key="2">
    <source>
        <dbReference type="ARBA" id="ARBA00007543"/>
    </source>
</evidence>
<evidence type="ECO:0000256" key="10">
    <source>
        <dbReference type="ARBA" id="ARBA00023004"/>
    </source>
</evidence>
<dbReference type="GO" id="GO:0070069">
    <property type="term" value="C:cytochrome complex"/>
    <property type="evidence" value="ECO:0007669"/>
    <property type="project" value="TreeGrafter"/>
</dbReference>
<feature type="transmembrane region" description="Helical" evidence="12">
    <location>
        <begin position="228"/>
        <end position="246"/>
    </location>
</feature>
<dbReference type="GO" id="GO:0046872">
    <property type="term" value="F:metal ion binding"/>
    <property type="evidence" value="ECO:0007669"/>
    <property type="project" value="UniProtKB-KW"/>
</dbReference>
<evidence type="ECO:0000256" key="11">
    <source>
        <dbReference type="ARBA" id="ARBA00023136"/>
    </source>
</evidence>
<comment type="subcellular location">
    <subcellularLocation>
        <location evidence="1">Cell membrane</location>
        <topology evidence="1">Multi-pass membrane protein</topology>
    </subcellularLocation>
</comment>
<evidence type="ECO:0000256" key="9">
    <source>
        <dbReference type="ARBA" id="ARBA00022989"/>
    </source>
</evidence>
<dbReference type="PIRSF" id="PIRSF000267">
    <property type="entry name" value="Cyt_oxidse_sub2"/>
    <property type="match status" value="1"/>
</dbReference>
<evidence type="ECO:0000256" key="12">
    <source>
        <dbReference type="SAM" id="Phobius"/>
    </source>
</evidence>
<dbReference type="InterPro" id="IPR003317">
    <property type="entry name" value="Cyt-d_oxidase_su2"/>
</dbReference>
<feature type="transmembrane region" description="Helical" evidence="12">
    <location>
        <begin position="194"/>
        <end position="216"/>
    </location>
</feature>
<keyword evidence="11 12" id="KW-0472">Membrane</keyword>
<feature type="transmembrane region" description="Helical" evidence="12">
    <location>
        <begin position="296"/>
        <end position="323"/>
    </location>
</feature>
<comment type="similarity">
    <text evidence="2">Belongs to the cytochrome ubiquinol oxidase subunit 2 family.</text>
</comment>
<organism evidence="13 14">
    <name type="scientific">Dendrosporobacter quercicolus</name>
    <dbReference type="NCBI Taxonomy" id="146817"/>
    <lineage>
        <taxon>Bacteria</taxon>
        <taxon>Bacillati</taxon>
        <taxon>Bacillota</taxon>
        <taxon>Negativicutes</taxon>
        <taxon>Selenomonadales</taxon>
        <taxon>Sporomusaceae</taxon>
        <taxon>Dendrosporobacter</taxon>
    </lineage>
</organism>
<name>A0A1G9Q9U0_9FIRM</name>
<feature type="transmembrane region" description="Helical" evidence="12">
    <location>
        <begin position="82"/>
        <end position="102"/>
    </location>
</feature>
<evidence type="ECO:0000256" key="5">
    <source>
        <dbReference type="ARBA" id="ARBA00022617"/>
    </source>
</evidence>
<keyword evidence="7" id="KW-0479">Metal-binding</keyword>